<name>X0YT35_9ZZZZ</name>
<feature type="domain" description="L-arabinose isomerase central" evidence="7">
    <location>
        <begin position="3"/>
        <end position="52"/>
    </location>
</feature>
<evidence type="ECO:0000313" key="8">
    <source>
        <dbReference type="EMBL" id="GAG59395.1"/>
    </source>
</evidence>
<dbReference type="AlphaFoldDB" id="X0YT35"/>
<keyword evidence="2" id="KW-0054">Arabinose catabolism</keyword>
<dbReference type="SUPFAM" id="SSF53743">
    <property type="entry name" value="FucI/AraA N-terminal and middle domains"/>
    <property type="match status" value="1"/>
</dbReference>
<reference evidence="8" key="1">
    <citation type="journal article" date="2014" name="Front. Microbiol.">
        <title>High frequency of phylogenetically diverse reductive dehalogenase-homologous genes in deep subseafloor sedimentary metagenomes.</title>
        <authorList>
            <person name="Kawai M."/>
            <person name="Futagami T."/>
            <person name="Toyoda A."/>
            <person name="Takaki Y."/>
            <person name="Nishi S."/>
            <person name="Hori S."/>
            <person name="Arai W."/>
            <person name="Tsubouchi T."/>
            <person name="Morono Y."/>
            <person name="Uchiyama I."/>
            <person name="Ito T."/>
            <person name="Fujiyama A."/>
            <person name="Inagaki F."/>
            <person name="Takami H."/>
        </authorList>
    </citation>
    <scope>NUCLEOTIDE SEQUENCE</scope>
    <source>
        <strain evidence="8">Expedition CK06-06</strain>
    </source>
</reference>
<evidence type="ECO:0000256" key="2">
    <source>
        <dbReference type="ARBA" id="ARBA00022935"/>
    </source>
</evidence>
<evidence type="ECO:0000256" key="3">
    <source>
        <dbReference type="ARBA" id="ARBA00023211"/>
    </source>
</evidence>
<dbReference type="InterPro" id="IPR004216">
    <property type="entry name" value="Fuc/Ara_isomerase_C"/>
</dbReference>
<evidence type="ECO:0000259" key="7">
    <source>
        <dbReference type="Pfam" id="PF24856"/>
    </source>
</evidence>
<dbReference type="Pfam" id="PF24856">
    <property type="entry name" value="AraA_central"/>
    <property type="match status" value="1"/>
</dbReference>
<dbReference type="SUPFAM" id="SSF50443">
    <property type="entry name" value="FucI/AraA C-terminal domain-like"/>
    <property type="match status" value="1"/>
</dbReference>
<comment type="caution">
    <text evidence="8">The sequence shown here is derived from an EMBL/GenBank/DDBJ whole genome shotgun (WGS) entry which is preliminary data.</text>
</comment>
<protein>
    <submittedName>
        <fullName evidence="8">Uncharacterized protein</fullName>
    </submittedName>
</protein>
<dbReference type="InterPro" id="IPR024664">
    <property type="entry name" value="Ara_Isoase_C"/>
</dbReference>
<keyword evidence="3" id="KW-0464">Manganese</keyword>
<evidence type="ECO:0000256" key="5">
    <source>
        <dbReference type="ARBA" id="ARBA00023277"/>
    </source>
</evidence>
<accession>X0YT35</accession>
<dbReference type="GO" id="GO:0005829">
    <property type="term" value="C:cytosol"/>
    <property type="evidence" value="ECO:0007669"/>
    <property type="project" value="TreeGrafter"/>
</dbReference>
<dbReference type="GO" id="GO:0008733">
    <property type="term" value="F:L-arabinose isomerase activity"/>
    <property type="evidence" value="ECO:0007669"/>
    <property type="project" value="InterPro"/>
</dbReference>
<gene>
    <name evidence="8" type="ORF">S01H4_19847</name>
</gene>
<keyword evidence="1" id="KW-0479">Metal-binding</keyword>
<keyword evidence="5" id="KW-0119">Carbohydrate metabolism</keyword>
<sequence>KLSAFTFNFLHVNRRSALETVPFLQASKFMARGIGFGGEGDTLTASLVAALARVYPDTSFSEMFCPDWEKETIFLSHMGEFNYRLAEGKARLIEMDYELSDAENPVLAAGRFRPGEFLVVNLQPLSAGYRLIIAPATMIGVKGKDNMSDRVHGWFKPRLPIESFLAEYSLQGGTHHLAISYSASIRLIETFGQMMGWETVVIG</sequence>
<dbReference type="InterPro" id="IPR009015">
    <property type="entry name" value="Fucose_isomerase_N/cen_sf"/>
</dbReference>
<dbReference type="GO" id="GO:0046872">
    <property type="term" value="F:metal ion binding"/>
    <property type="evidence" value="ECO:0007669"/>
    <property type="project" value="UniProtKB-KW"/>
</dbReference>
<dbReference type="Pfam" id="PF11762">
    <property type="entry name" value="Arabinose_Iso_C"/>
    <property type="match status" value="1"/>
</dbReference>
<dbReference type="GO" id="GO:0019569">
    <property type="term" value="P:L-arabinose catabolic process to D-xylulose 5-phosphate"/>
    <property type="evidence" value="ECO:0007669"/>
    <property type="project" value="TreeGrafter"/>
</dbReference>
<dbReference type="EMBL" id="BART01008879">
    <property type="protein sequence ID" value="GAG59395.1"/>
    <property type="molecule type" value="Genomic_DNA"/>
</dbReference>
<proteinExistence type="predicted"/>
<keyword evidence="4" id="KW-0413">Isomerase</keyword>
<evidence type="ECO:0000256" key="1">
    <source>
        <dbReference type="ARBA" id="ARBA00022723"/>
    </source>
</evidence>
<dbReference type="InterPro" id="IPR003762">
    <property type="entry name" value="Lara_isomerase"/>
</dbReference>
<evidence type="ECO:0000256" key="4">
    <source>
        <dbReference type="ARBA" id="ARBA00023235"/>
    </source>
</evidence>
<feature type="non-terminal residue" evidence="8">
    <location>
        <position position="1"/>
    </location>
</feature>
<dbReference type="PANTHER" id="PTHR38464:SF1">
    <property type="entry name" value="L-ARABINOSE ISOMERASE"/>
    <property type="match status" value="1"/>
</dbReference>
<dbReference type="PANTHER" id="PTHR38464">
    <property type="entry name" value="L-ARABINOSE ISOMERASE"/>
    <property type="match status" value="1"/>
</dbReference>
<dbReference type="InterPro" id="IPR055390">
    <property type="entry name" value="AraA_central"/>
</dbReference>
<organism evidence="8">
    <name type="scientific">marine sediment metagenome</name>
    <dbReference type="NCBI Taxonomy" id="412755"/>
    <lineage>
        <taxon>unclassified sequences</taxon>
        <taxon>metagenomes</taxon>
        <taxon>ecological metagenomes</taxon>
    </lineage>
</organism>
<feature type="domain" description="L-arabinose isomerase C-terminal" evidence="6">
    <location>
        <begin position="57"/>
        <end position="197"/>
    </location>
</feature>
<evidence type="ECO:0000259" key="6">
    <source>
        <dbReference type="Pfam" id="PF11762"/>
    </source>
</evidence>